<name>A0A8H7QGT8_9FUNG</name>
<sequence length="73" mass="8272">METSLPSGQDVNVFSNNNALYSEDNACSEDAHITRGLREDTFPHYYNDTIMSDSEFDVQLVDDECPSLGKEHR</sequence>
<proteinExistence type="predicted"/>
<comment type="caution">
    <text evidence="1">The sequence shown here is derived from an EMBL/GenBank/DDBJ whole genome shotgun (WGS) entry which is preliminary data.</text>
</comment>
<evidence type="ECO:0000313" key="2">
    <source>
        <dbReference type="Proteomes" id="UP000650833"/>
    </source>
</evidence>
<dbReference type="AlphaFoldDB" id="A0A8H7QGT8"/>
<accession>A0A8H7QGT8</accession>
<gene>
    <name evidence="1" type="ORF">INT46_007268</name>
</gene>
<keyword evidence="2" id="KW-1185">Reference proteome</keyword>
<dbReference type="Proteomes" id="UP000650833">
    <property type="component" value="Unassembled WGS sequence"/>
</dbReference>
<evidence type="ECO:0000313" key="1">
    <source>
        <dbReference type="EMBL" id="KAG2191206.1"/>
    </source>
</evidence>
<dbReference type="EMBL" id="JAEPRC010000851">
    <property type="protein sequence ID" value="KAG2191206.1"/>
    <property type="molecule type" value="Genomic_DNA"/>
</dbReference>
<reference evidence="1" key="1">
    <citation type="submission" date="2020-12" db="EMBL/GenBank/DDBJ databases">
        <title>Metabolic potential, ecology and presence of endohyphal bacteria is reflected in genomic diversity of Mucoromycotina.</title>
        <authorList>
            <person name="Muszewska A."/>
            <person name="Okrasinska A."/>
            <person name="Steczkiewicz K."/>
            <person name="Drgas O."/>
            <person name="Orlowska M."/>
            <person name="Perlinska-Lenart U."/>
            <person name="Aleksandrzak-Piekarczyk T."/>
            <person name="Szatraj K."/>
            <person name="Zielenkiewicz U."/>
            <person name="Pilsyk S."/>
            <person name="Malc E."/>
            <person name="Mieczkowski P."/>
            <person name="Kruszewska J.S."/>
            <person name="Biernat P."/>
            <person name="Pawlowska J."/>
        </authorList>
    </citation>
    <scope>NUCLEOTIDE SEQUENCE</scope>
    <source>
        <strain evidence="1">CBS 226.32</strain>
    </source>
</reference>
<protein>
    <submittedName>
        <fullName evidence="1">Uncharacterized protein</fullName>
    </submittedName>
</protein>
<organism evidence="1 2">
    <name type="scientific">Mucor plumbeus</name>
    <dbReference type="NCBI Taxonomy" id="97098"/>
    <lineage>
        <taxon>Eukaryota</taxon>
        <taxon>Fungi</taxon>
        <taxon>Fungi incertae sedis</taxon>
        <taxon>Mucoromycota</taxon>
        <taxon>Mucoromycotina</taxon>
        <taxon>Mucoromycetes</taxon>
        <taxon>Mucorales</taxon>
        <taxon>Mucorineae</taxon>
        <taxon>Mucoraceae</taxon>
        <taxon>Mucor</taxon>
    </lineage>
</organism>